<keyword evidence="3" id="KW-1185">Reference proteome</keyword>
<reference evidence="2 3" key="1">
    <citation type="journal article" date="2019" name="Sci. Rep.">
        <title>A high-quality genome of Eragrostis curvula grass provides insights into Poaceae evolution and supports new strategies to enhance forage quality.</title>
        <authorList>
            <person name="Carballo J."/>
            <person name="Santos B.A.C.M."/>
            <person name="Zappacosta D."/>
            <person name="Garbus I."/>
            <person name="Selva J.P."/>
            <person name="Gallo C.A."/>
            <person name="Diaz A."/>
            <person name="Albertini E."/>
            <person name="Caccamo M."/>
            <person name="Echenique V."/>
        </authorList>
    </citation>
    <scope>NUCLEOTIDE SEQUENCE [LARGE SCALE GENOMIC DNA]</scope>
    <source>
        <strain evidence="3">cv. Victoria</strain>
        <tissue evidence="2">Leaf</tissue>
    </source>
</reference>
<evidence type="ECO:0000313" key="3">
    <source>
        <dbReference type="Proteomes" id="UP000324897"/>
    </source>
</evidence>
<feature type="non-terminal residue" evidence="2">
    <location>
        <position position="1"/>
    </location>
</feature>
<evidence type="ECO:0000256" key="1">
    <source>
        <dbReference type="SAM" id="MobiDB-lite"/>
    </source>
</evidence>
<protein>
    <submittedName>
        <fullName evidence="2">Uncharacterized protein</fullName>
    </submittedName>
</protein>
<comment type="caution">
    <text evidence="2">The sequence shown here is derived from an EMBL/GenBank/DDBJ whole genome shotgun (WGS) entry which is preliminary data.</text>
</comment>
<proteinExistence type="predicted"/>
<name>A0A5J9V3D9_9POAL</name>
<gene>
    <name evidence="2" type="ORF">EJB05_22027</name>
</gene>
<feature type="region of interest" description="Disordered" evidence="1">
    <location>
        <begin position="71"/>
        <end position="106"/>
    </location>
</feature>
<dbReference type="AlphaFoldDB" id="A0A5J9V3D9"/>
<dbReference type="EMBL" id="RWGY01000011">
    <property type="protein sequence ID" value="TVU30406.1"/>
    <property type="molecule type" value="Genomic_DNA"/>
</dbReference>
<organism evidence="2 3">
    <name type="scientific">Eragrostis curvula</name>
    <name type="common">weeping love grass</name>
    <dbReference type="NCBI Taxonomy" id="38414"/>
    <lineage>
        <taxon>Eukaryota</taxon>
        <taxon>Viridiplantae</taxon>
        <taxon>Streptophyta</taxon>
        <taxon>Embryophyta</taxon>
        <taxon>Tracheophyta</taxon>
        <taxon>Spermatophyta</taxon>
        <taxon>Magnoliopsida</taxon>
        <taxon>Liliopsida</taxon>
        <taxon>Poales</taxon>
        <taxon>Poaceae</taxon>
        <taxon>PACMAD clade</taxon>
        <taxon>Chloridoideae</taxon>
        <taxon>Eragrostideae</taxon>
        <taxon>Eragrostidinae</taxon>
        <taxon>Eragrostis</taxon>
    </lineage>
</organism>
<evidence type="ECO:0000313" key="2">
    <source>
        <dbReference type="EMBL" id="TVU30406.1"/>
    </source>
</evidence>
<accession>A0A5J9V3D9</accession>
<sequence length="159" mass="17213">LTGDEPPPLEAFPTLGLYQSLVQSGWGTRVVPYKKDSSVAQGDYSELFDANGYCKSPGVGKAIINVSDNPRSHTSFGGADVHVTNDKSAARDTSEEEQPPTDPFQFEDLVEIQWGDKQIIYCRDLIDGDEEGSDDHGGADQMGEDDESEKNGSKDVGII</sequence>
<feature type="compositionally biased region" description="Basic and acidic residues" evidence="1">
    <location>
        <begin position="83"/>
        <end position="93"/>
    </location>
</feature>
<dbReference type="Proteomes" id="UP000324897">
    <property type="component" value="Chromosome 1"/>
</dbReference>
<feature type="region of interest" description="Disordered" evidence="1">
    <location>
        <begin position="125"/>
        <end position="159"/>
    </location>
</feature>